<gene>
    <name evidence="1" type="ORF">PENARI_c029G09400</name>
</gene>
<proteinExistence type="predicted"/>
<comment type="caution">
    <text evidence="1">The sequence shown here is derived from an EMBL/GenBank/DDBJ whole genome shotgun (WGS) entry which is preliminary data.</text>
</comment>
<dbReference type="Proteomes" id="UP000177622">
    <property type="component" value="Unassembled WGS sequence"/>
</dbReference>
<dbReference type="EMBL" id="LXJU01000029">
    <property type="protein sequence ID" value="OGE48423.1"/>
    <property type="molecule type" value="Genomic_DNA"/>
</dbReference>
<dbReference type="AlphaFoldDB" id="A0A1F5L5C6"/>
<organism evidence="1 2">
    <name type="scientific">Penicillium arizonense</name>
    <dbReference type="NCBI Taxonomy" id="1835702"/>
    <lineage>
        <taxon>Eukaryota</taxon>
        <taxon>Fungi</taxon>
        <taxon>Dikarya</taxon>
        <taxon>Ascomycota</taxon>
        <taxon>Pezizomycotina</taxon>
        <taxon>Eurotiomycetes</taxon>
        <taxon>Eurotiomycetidae</taxon>
        <taxon>Eurotiales</taxon>
        <taxon>Aspergillaceae</taxon>
        <taxon>Penicillium</taxon>
    </lineage>
</organism>
<evidence type="ECO:0000313" key="1">
    <source>
        <dbReference type="EMBL" id="OGE48423.1"/>
    </source>
</evidence>
<accession>A0A1F5L5C6</accession>
<reference evidence="1 2" key="1">
    <citation type="journal article" date="2016" name="Sci. Rep.">
        <title>Penicillium arizonense, a new, genome sequenced fungal species, reveals a high chemical diversity in secreted metabolites.</title>
        <authorList>
            <person name="Grijseels S."/>
            <person name="Nielsen J.C."/>
            <person name="Randelovic M."/>
            <person name="Nielsen J."/>
            <person name="Nielsen K.F."/>
            <person name="Workman M."/>
            <person name="Frisvad J.C."/>
        </authorList>
    </citation>
    <scope>NUCLEOTIDE SEQUENCE [LARGE SCALE GENOMIC DNA]</scope>
    <source>
        <strain evidence="1 2">CBS 141311</strain>
    </source>
</reference>
<dbReference type="GeneID" id="34581062"/>
<dbReference type="OrthoDB" id="4298515at2759"/>
<dbReference type="RefSeq" id="XP_022483878.1">
    <property type="nucleotide sequence ID" value="XM_022636328.1"/>
</dbReference>
<evidence type="ECO:0000313" key="2">
    <source>
        <dbReference type="Proteomes" id="UP000177622"/>
    </source>
</evidence>
<keyword evidence="2" id="KW-1185">Reference proteome</keyword>
<sequence length="140" mass="15596">MSGRTPGAPNPPMAPRISSRGALLLRFEEECSRFKVGLRIQIARLDRFDGTEMATGEHLRELGDQARLLNGLALQIADAFSSTSILLGRAHTYYKDYVPIECRALTGILPELGSILRDNKPSGARRVSDRLKRYLEKTIL</sequence>
<protein>
    <submittedName>
        <fullName evidence="1">Uncharacterized protein</fullName>
    </submittedName>
</protein>
<name>A0A1F5L5C6_PENAI</name>